<keyword evidence="3" id="KW-1185">Reference proteome</keyword>
<proteinExistence type="predicted"/>
<reference evidence="2 3" key="1">
    <citation type="submission" date="2016-05" db="EMBL/GenBank/DDBJ databases">
        <title>Genome sequencing reveals origins of a unique bacterial endosymbiosis in the earliest lineages of terrestrial Fungi.</title>
        <authorList>
            <consortium name="DOE Joint Genome Institute"/>
            <person name="Uehling J."/>
            <person name="Gryganskyi A."/>
            <person name="Hameed K."/>
            <person name="Tschaplinski T."/>
            <person name="Misztal P."/>
            <person name="Wu S."/>
            <person name="Desiro A."/>
            <person name="Vande Pol N."/>
            <person name="Du Z.-Y."/>
            <person name="Zienkiewicz A."/>
            <person name="Zienkiewicz K."/>
            <person name="Morin E."/>
            <person name="Tisserant E."/>
            <person name="Splivallo R."/>
            <person name="Hainaut M."/>
            <person name="Henrissat B."/>
            <person name="Ohm R."/>
            <person name="Kuo A."/>
            <person name="Yan J."/>
            <person name="Lipzen A."/>
            <person name="Nolan M."/>
            <person name="Labutti K."/>
            <person name="Barry K."/>
            <person name="Goldstein A."/>
            <person name="Labbe J."/>
            <person name="Schadt C."/>
            <person name="Tuskan G."/>
            <person name="Grigoriev I."/>
            <person name="Martin F."/>
            <person name="Vilgalys R."/>
            <person name="Bonito G."/>
        </authorList>
    </citation>
    <scope>NUCLEOTIDE SEQUENCE [LARGE SCALE GENOMIC DNA]</scope>
    <source>
        <strain evidence="2 3">AG-77</strain>
    </source>
</reference>
<dbReference type="Proteomes" id="UP000078512">
    <property type="component" value="Unassembled WGS sequence"/>
</dbReference>
<evidence type="ECO:0000313" key="3">
    <source>
        <dbReference type="Proteomes" id="UP000078512"/>
    </source>
</evidence>
<evidence type="ECO:0000256" key="1">
    <source>
        <dbReference type="SAM" id="SignalP"/>
    </source>
</evidence>
<protein>
    <recommendedName>
        <fullName evidence="4">Secreted protein</fullName>
    </recommendedName>
</protein>
<name>A0A197K2V7_9FUNG</name>
<evidence type="ECO:0000313" key="2">
    <source>
        <dbReference type="EMBL" id="OAQ31815.1"/>
    </source>
</evidence>
<sequence>MYLQPAAFVCSLFFSLFPISVPAKMSTRYRRRARTERAQQDCQERRLAQENIFHRARCCRVCSSPECTGERLINMLLEWLEE</sequence>
<evidence type="ECO:0008006" key="4">
    <source>
        <dbReference type="Google" id="ProtNLM"/>
    </source>
</evidence>
<accession>A0A197K2V7</accession>
<dbReference type="AlphaFoldDB" id="A0A197K2V7"/>
<feature type="chain" id="PRO_5008276525" description="Secreted protein" evidence="1">
    <location>
        <begin position="24"/>
        <end position="82"/>
    </location>
</feature>
<gene>
    <name evidence="2" type="ORF">K457DRAFT_355423</name>
</gene>
<dbReference type="EMBL" id="KV442028">
    <property type="protein sequence ID" value="OAQ31815.1"/>
    <property type="molecule type" value="Genomic_DNA"/>
</dbReference>
<feature type="signal peptide" evidence="1">
    <location>
        <begin position="1"/>
        <end position="23"/>
    </location>
</feature>
<organism evidence="2 3">
    <name type="scientific">Linnemannia elongata AG-77</name>
    <dbReference type="NCBI Taxonomy" id="1314771"/>
    <lineage>
        <taxon>Eukaryota</taxon>
        <taxon>Fungi</taxon>
        <taxon>Fungi incertae sedis</taxon>
        <taxon>Mucoromycota</taxon>
        <taxon>Mortierellomycotina</taxon>
        <taxon>Mortierellomycetes</taxon>
        <taxon>Mortierellales</taxon>
        <taxon>Mortierellaceae</taxon>
        <taxon>Linnemannia</taxon>
    </lineage>
</organism>
<keyword evidence="1" id="KW-0732">Signal</keyword>